<evidence type="ECO:0000313" key="2">
    <source>
        <dbReference type="EMBL" id="AIU69986.1"/>
    </source>
</evidence>
<dbReference type="OrthoDB" id="98459at2157"/>
<dbReference type="GeneID" id="25153068"/>
<gene>
    <name evidence="2" type="ORF">TEU_06420</name>
</gene>
<keyword evidence="1" id="KW-0472">Membrane</keyword>
<dbReference type="STRING" id="1505907.TEU_06420"/>
<feature type="transmembrane region" description="Helical" evidence="1">
    <location>
        <begin position="122"/>
        <end position="139"/>
    </location>
</feature>
<evidence type="ECO:0000256" key="1">
    <source>
        <dbReference type="SAM" id="Phobius"/>
    </source>
</evidence>
<protein>
    <submittedName>
        <fullName evidence="2">Uncharacterized protein</fullName>
    </submittedName>
</protein>
<keyword evidence="3" id="KW-1185">Reference proteome</keyword>
<name>A0A097QU28_9EURY</name>
<dbReference type="EMBL" id="CP008887">
    <property type="protein sequence ID" value="AIU69986.1"/>
    <property type="molecule type" value="Genomic_DNA"/>
</dbReference>
<dbReference type="Proteomes" id="UP000029980">
    <property type="component" value="Chromosome"/>
</dbReference>
<keyword evidence="1" id="KW-1133">Transmembrane helix</keyword>
<proteinExistence type="predicted"/>
<dbReference type="AlphaFoldDB" id="A0A097QU28"/>
<feature type="transmembrane region" description="Helical" evidence="1">
    <location>
        <begin position="61"/>
        <end position="78"/>
    </location>
</feature>
<accession>A0A097QU28</accession>
<keyword evidence="1" id="KW-0812">Transmembrane</keyword>
<reference evidence="2 3" key="1">
    <citation type="journal article" date="2015" name="Int. J. Syst. Evol. Microbiol.">
        <title>Thermococcus eurythermalis sp. nov., a conditional piezophilic hyperthermophilic archaeon with a wide temperature range isolated from an oil-immersed chimney in the Guaymas Basin.</title>
        <authorList>
            <person name="Zhao W."/>
            <person name="Zeng X."/>
            <person name="Xiao X."/>
        </authorList>
    </citation>
    <scope>NUCLEOTIDE SEQUENCE [LARGE SCALE GENOMIC DNA]</scope>
    <source>
        <strain evidence="2 3">A501</strain>
    </source>
</reference>
<sequence>MSVFKRRVVQLLVLIVFFWGLITFAYSQEPKQCPSNGTWIDPHGFTTICNVPDCYEAMGRISEWVSFTLAILVAYLVGLRAKSGLNANKALFLIGVYLTFISVIFASELSKVPEGVCLDLKPVAYPLAALGSFLVVWFHEDKNRSKSS</sequence>
<evidence type="ECO:0000313" key="3">
    <source>
        <dbReference type="Proteomes" id="UP000029980"/>
    </source>
</evidence>
<organism evidence="2 3">
    <name type="scientific">Thermococcus eurythermalis</name>
    <dbReference type="NCBI Taxonomy" id="1505907"/>
    <lineage>
        <taxon>Archaea</taxon>
        <taxon>Methanobacteriati</taxon>
        <taxon>Methanobacteriota</taxon>
        <taxon>Thermococci</taxon>
        <taxon>Thermococcales</taxon>
        <taxon>Thermococcaceae</taxon>
        <taxon>Thermococcus</taxon>
    </lineage>
</organism>
<dbReference type="RefSeq" id="WP_050002961.1">
    <property type="nucleotide sequence ID" value="NZ_CP008887.1"/>
</dbReference>
<feature type="transmembrane region" description="Helical" evidence="1">
    <location>
        <begin position="90"/>
        <end position="110"/>
    </location>
</feature>
<dbReference type="KEGG" id="teu:TEU_06420"/>
<dbReference type="HOGENOM" id="CLU_1821109_0_0_2"/>